<evidence type="ECO:0000313" key="2">
    <source>
        <dbReference type="EMBL" id="EAX95598.1"/>
    </source>
</evidence>
<dbReference type="SMART" id="SM00173">
    <property type="entry name" value="RAS"/>
    <property type="match status" value="1"/>
</dbReference>
<dbReference type="GO" id="GO:0003924">
    <property type="term" value="F:GTPase activity"/>
    <property type="evidence" value="ECO:0000318"/>
    <property type="project" value="GO_Central"/>
</dbReference>
<proteinExistence type="predicted"/>
<dbReference type="FunFam" id="3.40.50.300:FF:001430">
    <property type="entry name" value="Small GTPase EhRabM3, putative"/>
    <property type="match status" value="1"/>
</dbReference>
<dbReference type="PANTHER" id="PTHR47978">
    <property type="match status" value="1"/>
</dbReference>
<dbReference type="AlphaFoldDB" id="A0A8U0WPM7"/>
<dbReference type="SUPFAM" id="SSF52540">
    <property type="entry name" value="P-loop containing nucleoside triphosphate hydrolases"/>
    <property type="match status" value="1"/>
</dbReference>
<dbReference type="SMART" id="SM00175">
    <property type="entry name" value="RAB"/>
    <property type="match status" value="1"/>
</dbReference>
<dbReference type="InterPro" id="IPR027417">
    <property type="entry name" value="P-loop_NTPase"/>
</dbReference>
<reference evidence="2" key="2">
    <citation type="journal article" date="2007" name="Science">
        <title>Draft genome sequence of the sexually transmitted pathogen Trichomonas vaginalis.</title>
        <authorList>
            <person name="Carlton J.M."/>
            <person name="Hirt R.P."/>
            <person name="Silva J.C."/>
            <person name="Delcher A.L."/>
            <person name="Schatz M."/>
            <person name="Zhao Q."/>
            <person name="Wortman J.R."/>
            <person name="Bidwell S.L."/>
            <person name="Alsmark U.C.M."/>
            <person name="Besteiro S."/>
            <person name="Sicheritz-Ponten T."/>
            <person name="Noel C.J."/>
            <person name="Dacks J.B."/>
            <person name="Foster P.G."/>
            <person name="Simillion C."/>
            <person name="Van de Peer Y."/>
            <person name="Miranda-Saavedra D."/>
            <person name="Barton G.J."/>
            <person name="Westrop G.D."/>
            <person name="Mueller S."/>
            <person name="Dessi D."/>
            <person name="Fiori P.L."/>
            <person name="Ren Q."/>
            <person name="Paulsen I."/>
            <person name="Zhang H."/>
            <person name="Bastida-Corcuera F.D."/>
            <person name="Simoes-Barbosa A."/>
            <person name="Brown M.T."/>
            <person name="Hayes R.D."/>
            <person name="Mukherjee M."/>
            <person name="Okumura C.Y."/>
            <person name="Schneider R."/>
            <person name="Smith A.J."/>
            <person name="Vanacova S."/>
            <person name="Villalvazo M."/>
            <person name="Haas B.J."/>
            <person name="Pertea M."/>
            <person name="Feldblyum T.V."/>
            <person name="Utterback T.R."/>
            <person name="Shu C.L."/>
            <person name="Osoegawa K."/>
            <person name="de Jong P.J."/>
            <person name="Hrdy I."/>
            <person name="Horvathova L."/>
            <person name="Zubacova Z."/>
            <person name="Dolezal P."/>
            <person name="Malik S.B."/>
            <person name="Logsdon J.M. Jr."/>
            <person name="Henze K."/>
            <person name="Gupta A."/>
            <person name="Wang C.C."/>
            <person name="Dunne R.L."/>
            <person name="Upcroft J.A."/>
            <person name="Upcroft P."/>
            <person name="White O."/>
            <person name="Salzberg S.L."/>
            <person name="Tang P."/>
            <person name="Chiu C.-H."/>
            <person name="Lee Y.-S."/>
            <person name="Embley T.M."/>
            <person name="Coombs G.H."/>
            <person name="Mottram J.C."/>
            <person name="Tachezy J."/>
            <person name="Fraser-Liggett C.M."/>
            <person name="Johnson P.J."/>
        </authorList>
    </citation>
    <scope>NUCLEOTIDE SEQUENCE [LARGE SCALE GENOMIC DNA]</scope>
    <source>
        <strain evidence="2">G3</strain>
    </source>
</reference>
<dbReference type="InterPro" id="IPR005225">
    <property type="entry name" value="Small_GTP-bd"/>
</dbReference>
<dbReference type="GO" id="GO:0012505">
    <property type="term" value="C:endomembrane system"/>
    <property type="evidence" value="ECO:0000318"/>
    <property type="project" value="GO_Central"/>
</dbReference>
<evidence type="ECO:0000313" key="3">
    <source>
        <dbReference type="Proteomes" id="UP000001542"/>
    </source>
</evidence>
<dbReference type="SMART" id="SM00177">
    <property type="entry name" value="ARF"/>
    <property type="match status" value="1"/>
</dbReference>
<dbReference type="EMBL" id="DS113797">
    <property type="protein sequence ID" value="EAX95598.1"/>
    <property type="molecule type" value="Genomic_DNA"/>
</dbReference>
<sequence length="188" mass="20891">MLNISADCAKIVFLGDSTVGKTSILKFKVTGQYEETVSTVNSTQNKITLEYDGKSINAALWDTAGQEEYRSLTPHYLRDAKIAIIVFSVDDKASFDHLDNWFNLAKDTNSNPVIFLVGNKIDLKESDYHDDNAQKWSQDNEVTLHYTSAVTGEGIEELFDSIAAALTSRSPNDTNNLKITANKLKQCC</sequence>
<dbReference type="VEuPathDB" id="TrichDB:TVAGG3_0741630"/>
<accession>A0A8U0WPM7</accession>
<evidence type="ECO:0000256" key="1">
    <source>
        <dbReference type="ARBA" id="ARBA00022741"/>
    </source>
</evidence>
<reference evidence="2" key="1">
    <citation type="submission" date="2006-10" db="EMBL/GenBank/DDBJ databases">
        <authorList>
            <person name="Amadeo P."/>
            <person name="Zhao Q."/>
            <person name="Wortman J."/>
            <person name="Fraser-Liggett C."/>
            <person name="Carlton J."/>
        </authorList>
    </citation>
    <scope>NUCLEOTIDE SEQUENCE</scope>
    <source>
        <strain evidence="2">G3</strain>
    </source>
</reference>
<dbReference type="Pfam" id="PF00071">
    <property type="entry name" value="Ras"/>
    <property type="match status" value="1"/>
</dbReference>
<dbReference type="KEGG" id="tva:4753356"/>
<dbReference type="RefSeq" id="XP_001308528.1">
    <property type="nucleotide sequence ID" value="XM_001308527.1"/>
</dbReference>
<dbReference type="PROSITE" id="PS51419">
    <property type="entry name" value="RAB"/>
    <property type="match status" value="1"/>
</dbReference>
<dbReference type="PRINTS" id="PR00449">
    <property type="entry name" value="RASTRNSFRMNG"/>
</dbReference>
<dbReference type="Gene3D" id="3.40.50.300">
    <property type="entry name" value="P-loop containing nucleotide triphosphate hydrolases"/>
    <property type="match status" value="1"/>
</dbReference>
<organism evidence="2 3">
    <name type="scientific">Trichomonas vaginalis (strain ATCC PRA-98 / G3)</name>
    <dbReference type="NCBI Taxonomy" id="412133"/>
    <lineage>
        <taxon>Eukaryota</taxon>
        <taxon>Metamonada</taxon>
        <taxon>Parabasalia</taxon>
        <taxon>Trichomonadida</taxon>
        <taxon>Trichomonadidae</taxon>
        <taxon>Trichomonas</taxon>
    </lineage>
</organism>
<dbReference type="GO" id="GO:0005525">
    <property type="term" value="F:GTP binding"/>
    <property type="evidence" value="ECO:0007669"/>
    <property type="project" value="InterPro"/>
</dbReference>
<dbReference type="InterPro" id="IPR001806">
    <property type="entry name" value="Small_GTPase"/>
</dbReference>
<keyword evidence="3" id="KW-1185">Reference proteome</keyword>
<dbReference type="Proteomes" id="UP000001542">
    <property type="component" value="Unassembled WGS sequence"/>
</dbReference>
<dbReference type="GO" id="GO:0006897">
    <property type="term" value="P:endocytosis"/>
    <property type="evidence" value="ECO:0000318"/>
    <property type="project" value="GO_Central"/>
</dbReference>
<dbReference type="NCBIfam" id="TIGR00231">
    <property type="entry name" value="small_GTP"/>
    <property type="match status" value="1"/>
</dbReference>
<dbReference type="GO" id="GO:0006886">
    <property type="term" value="P:intracellular protein transport"/>
    <property type="evidence" value="ECO:0000318"/>
    <property type="project" value="GO_Central"/>
</dbReference>
<keyword evidence="1" id="KW-0547">Nucleotide-binding</keyword>
<gene>
    <name evidence="2" type="ORF">TVAG_459470</name>
</gene>
<dbReference type="OMA" id="KESDYHD"/>
<dbReference type="CDD" id="cd00154">
    <property type="entry name" value="Rab"/>
    <property type="match status" value="1"/>
</dbReference>
<dbReference type="SMR" id="A0A8U0WPM7"/>
<dbReference type="SMART" id="SM00174">
    <property type="entry name" value="RHO"/>
    <property type="match status" value="1"/>
</dbReference>
<protein>
    <submittedName>
        <fullName evidence="2">Small GTP-binding protein, putative</fullName>
    </submittedName>
</protein>
<name>A0A8U0WPM7_TRIV3</name>